<accession>A0A5B9DD91</accession>
<dbReference type="PANTHER" id="PTHR30002:SF4">
    <property type="entry name" value="EPOXYQUEUOSINE REDUCTASE"/>
    <property type="match status" value="1"/>
</dbReference>
<keyword evidence="1" id="KW-0004">4Fe-4S</keyword>
<dbReference type="PROSITE" id="PS51379">
    <property type="entry name" value="4FE4S_FER_2"/>
    <property type="match status" value="1"/>
</dbReference>
<keyword evidence="1" id="KW-0479">Metal-binding</keyword>
<dbReference type="InterPro" id="IPR017896">
    <property type="entry name" value="4Fe4S_Fe-S-bd"/>
</dbReference>
<dbReference type="Gene3D" id="3.30.70.20">
    <property type="match status" value="1"/>
</dbReference>
<keyword evidence="1" id="KW-0411">Iron-sulfur</keyword>
<gene>
    <name evidence="3" type="ORF">DSAG12_03040</name>
</gene>
<dbReference type="PROSITE" id="PS00198">
    <property type="entry name" value="4FE4S_FER_1"/>
    <property type="match status" value="1"/>
</dbReference>
<dbReference type="KEGG" id="psyt:DSAG12_03040"/>
<protein>
    <submittedName>
        <fullName evidence="3">4Fe-4S double cluster binding domain-containing protein</fullName>
    </submittedName>
</protein>
<evidence type="ECO:0000259" key="2">
    <source>
        <dbReference type="PROSITE" id="PS51379"/>
    </source>
</evidence>
<keyword evidence="1" id="KW-0408">Iron</keyword>
<feature type="domain" description="4Fe-4S ferredoxin-type" evidence="2">
    <location>
        <begin position="165"/>
        <end position="198"/>
    </location>
</feature>
<dbReference type="SUPFAM" id="SSF54862">
    <property type="entry name" value="4Fe-4S ferredoxins"/>
    <property type="match status" value="1"/>
</dbReference>
<organism evidence="3 4">
    <name type="scientific">Promethearchaeum syntrophicum</name>
    <dbReference type="NCBI Taxonomy" id="2594042"/>
    <lineage>
        <taxon>Archaea</taxon>
        <taxon>Promethearchaeati</taxon>
        <taxon>Promethearchaeota</taxon>
        <taxon>Promethearchaeia</taxon>
        <taxon>Promethearchaeales</taxon>
        <taxon>Promethearchaeaceae</taxon>
        <taxon>Promethearchaeum</taxon>
    </lineage>
</organism>
<evidence type="ECO:0000313" key="4">
    <source>
        <dbReference type="Proteomes" id="UP000321408"/>
    </source>
</evidence>
<dbReference type="PANTHER" id="PTHR30002">
    <property type="entry name" value="EPOXYQUEUOSINE REDUCTASE"/>
    <property type="match status" value="1"/>
</dbReference>
<evidence type="ECO:0000313" key="3">
    <source>
        <dbReference type="EMBL" id="QEE17208.1"/>
    </source>
</evidence>
<dbReference type="GeneID" id="41331013"/>
<dbReference type="EMBL" id="CP042905">
    <property type="protein sequence ID" value="QEE17208.1"/>
    <property type="molecule type" value="Genomic_DNA"/>
</dbReference>
<sequence length="306" mass="35471">MKEIPVGFQMEYRAVSCKHLSELQADVDQLRAANKIHHNKVFQSYIDGFQYQIPKDFPEAKFVIIVAVSKPIAQIQFRYKNKSYNVYIGAPYYESGYNAEIVQESLRKRINLPSQHKLEYHWRLHEKLLAVRSGLGKYGRNNICYVGDMGCFLNLYAFFTDYEGFSDSWDEIQTMKYCETCKICLDNCPTGAIRETEFVIDISKCLPLYNEIQGIFPPWIPKTAHHTLMGCLKCQLTCPGNHKAIKNITMLEGMNEIETQMILDGNIPKEHLDEVCRKLKMFKPKNVDYSLPTISRNLKAIILRDM</sequence>
<dbReference type="AlphaFoldDB" id="A0A5B9DD91"/>
<dbReference type="GO" id="GO:0008616">
    <property type="term" value="P:tRNA queuosine(34) biosynthetic process"/>
    <property type="evidence" value="ECO:0007669"/>
    <property type="project" value="InterPro"/>
</dbReference>
<dbReference type="InterPro" id="IPR017900">
    <property type="entry name" value="4Fe4S_Fe_S_CS"/>
</dbReference>
<keyword evidence="4" id="KW-1185">Reference proteome</keyword>
<dbReference type="RefSeq" id="WP_147664115.1">
    <property type="nucleotide sequence ID" value="NZ_CP042905.2"/>
</dbReference>
<name>A0A5B9DD91_9ARCH</name>
<dbReference type="InterPro" id="IPR004453">
    <property type="entry name" value="QueG"/>
</dbReference>
<reference evidence="3 4" key="2">
    <citation type="journal article" date="2024" name="Int. J. Syst. Evol. Microbiol.">
        <title>Promethearchaeum syntrophicum gen. nov., sp. nov., an anaerobic, obligately syntrophic archaeon, the first isolate of the lineage 'Asgard' archaea, and proposal of the new archaeal phylum Promethearchaeota phyl. nov. and kingdom Promethearchaeati regn. nov.</title>
        <authorList>
            <person name="Imachi H."/>
            <person name="Nobu M.K."/>
            <person name="Kato S."/>
            <person name="Takaki Y."/>
            <person name="Miyazaki M."/>
            <person name="Miyata M."/>
            <person name="Ogawara M."/>
            <person name="Saito Y."/>
            <person name="Sakai S."/>
            <person name="Tahara Y.O."/>
            <person name="Takano Y."/>
            <person name="Tasumi E."/>
            <person name="Uematsu K."/>
            <person name="Yoshimura T."/>
            <person name="Itoh T."/>
            <person name="Ohkuma M."/>
            <person name="Takai K."/>
        </authorList>
    </citation>
    <scope>NUCLEOTIDE SEQUENCE [LARGE SCALE GENOMIC DNA]</scope>
    <source>
        <strain evidence="3 4">MK-D1</strain>
    </source>
</reference>
<reference evidence="3 4" key="1">
    <citation type="journal article" date="2020" name="Nature">
        <title>Isolation of an archaeon at the prokaryote-eukaryote interface.</title>
        <authorList>
            <person name="Imachi H."/>
            <person name="Nobu M.K."/>
            <person name="Nakahara N."/>
            <person name="Morono Y."/>
            <person name="Ogawara M."/>
            <person name="Takaki Y."/>
            <person name="Takano Y."/>
            <person name="Uematsu K."/>
            <person name="Ikuta T."/>
            <person name="Ito M."/>
            <person name="Matsui Y."/>
            <person name="Miyazaki M."/>
            <person name="Murata K."/>
            <person name="Saito Y."/>
            <person name="Sakai S."/>
            <person name="Song C."/>
            <person name="Tasumi E."/>
            <person name="Yamanaka Y."/>
            <person name="Yamaguchi T."/>
            <person name="Kamagata Y."/>
            <person name="Tamaki H."/>
            <person name="Takai K."/>
        </authorList>
    </citation>
    <scope>NUCLEOTIDE SEQUENCE [LARGE SCALE GENOMIC DNA]</scope>
    <source>
        <strain evidence="3 4">MK-D1</strain>
    </source>
</reference>
<dbReference type="Proteomes" id="UP000321408">
    <property type="component" value="Chromosome"/>
</dbReference>
<dbReference type="OrthoDB" id="23478at2157"/>
<dbReference type="Pfam" id="PF13484">
    <property type="entry name" value="Fer4_16"/>
    <property type="match status" value="1"/>
</dbReference>
<dbReference type="GO" id="GO:0052693">
    <property type="term" value="F:epoxyqueuosine reductase activity"/>
    <property type="evidence" value="ECO:0007669"/>
    <property type="project" value="TreeGrafter"/>
</dbReference>
<dbReference type="GO" id="GO:0051539">
    <property type="term" value="F:4 iron, 4 sulfur cluster binding"/>
    <property type="evidence" value="ECO:0007669"/>
    <property type="project" value="UniProtKB-KW"/>
</dbReference>
<evidence type="ECO:0000256" key="1">
    <source>
        <dbReference type="ARBA" id="ARBA00022485"/>
    </source>
</evidence>
<proteinExistence type="predicted"/>